<evidence type="ECO:0000259" key="1">
    <source>
        <dbReference type="Pfam" id="PF02441"/>
    </source>
</evidence>
<dbReference type="RefSeq" id="WP_353531315.1">
    <property type="nucleotide sequence ID" value="NZ_JBBMEX010000013.1"/>
</dbReference>
<dbReference type="NCBIfam" id="TIGR02852">
    <property type="entry name" value="spore_dpaB"/>
    <property type="match status" value="1"/>
</dbReference>
<keyword evidence="3" id="KW-1185">Reference proteome</keyword>
<dbReference type="InterPro" id="IPR014214">
    <property type="entry name" value="Dipicolinic_acid_synth_B"/>
</dbReference>
<dbReference type="EMBL" id="JBBMEX010000013">
    <property type="protein sequence ID" value="MEQ2558514.1"/>
    <property type="molecule type" value="Genomic_DNA"/>
</dbReference>
<reference evidence="2 3" key="1">
    <citation type="submission" date="2024-03" db="EMBL/GenBank/DDBJ databases">
        <title>Human intestinal bacterial collection.</title>
        <authorList>
            <person name="Pauvert C."/>
            <person name="Hitch T.C.A."/>
            <person name="Clavel T."/>
        </authorList>
    </citation>
    <scope>NUCLEOTIDE SEQUENCE [LARGE SCALE GENOMIC DNA]</scope>
    <source>
        <strain evidence="2 3">CLA-AA-H185</strain>
    </source>
</reference>
<comment type="caution">
    <text evidence="2">The sequence shown here is derived from an EMBL/GenBank/DDBJ whole genome shotgun (WGS) entry which is preliminary data.</text>
</comment>
<dbReference type="InterPro" id="IPR036551">
    <property type="entry name" value="Flavin_trans-like"/>
</dbReference>
<dbReference type="InterPro" id="IPR003382">
    <property type="entry name" value="Flavoprotein"/>
</dbReference>
<protein>
    <submittedName>
        <fullName evidence="2">Dipicolinate synthase subunit B</fullName>
    </submittedName>
</protein>
<evidence type="ECO:0000313" key="3">
    <source>
        <dbReference type="Proteomes" id="UP001454489"/>
    </source>
</evidence>
<dbReference type="Proteomes" id="UP001454489">
    <property type="component" value="Unassembled WGS sequence"/>
</dbReference>
<dbReference type="NCBIfam" id="NF006161">
    <property type="entry name" value="PRK08305.1"/>
    <property type="match status" value="1"/>
</dbReference>
<name>A0ABV1HFN2_9FIRM</name>
<dbReference type="PIRSF" id="PIRSF001390">
    <property type="entry name" value="Dipicolinate_synth_subunit_B"/>
    <property type="match status" value="1"/>
</dbReference>
<sequence>METEKSCKIGFAITGSFCTHEKIKEIIQDMVDDGMDIIPIFSENVQTIDSRFGKAEVFTEQIEEMTGHMGIRSIQAAEPIGPNGNLDAMVIAPCTGNTMAKLCGGITDTPVLMAAKAHLRNERPLILAVSTNDALGINFRNLGMLANMKNIYLVPFGQDNYEKKPKSMIAHVELIPDTIKEALQGRQLQPMVRSPF</sequence>
<dbReference type="Pfam" id="PF02441">
    <property type="entry name" value="Flavoprotein"/>
    <property type="match status" value="1"/>
</dbReference>
<gene>
    <name evidence="2" type="ORF">WMO43_11645</name>
</gene>
<feature type="domain" description="Flavoprotein" evidence="1">
    <location>
        <begin position="8"/>
        <end position="189"/>
    </location>
</feature>
<organism evidence="2 3">
    <name type="scientific">Maccoyibacter intestinihominis</name>
    <dbReference type="NCBI Taxonomy" id="3133499"/>
    <lineage>
        <taxon>Bacteria</taxon>
        <taxon>Bacillati</taxon>
        <taxon>Bacillota</taxon>
        <taxon>Clostridia</taxon>
        <taxon>Lachnospirales</taxon>
        <taxon>Lachnospiraceae</taxon>
        <taxon>Maccoyibacter</taxon>
    </lineage>
</organism>
<proteinExistence type="predicted"/>
<accession>A0ABV1HFN2</accession>
<evidence type="ECO:0000313" key="2">
    <source>
        <dbReference type="EMBL" id="MEQ2558514.1"/>
    </source>
</evidence>
<dbReference type="Gene3D" id="3.40.50.1950">
    <property type="entry name" value="Flavin prenyltransferase-like"/>
    <property type="match status" value="1"/>
</dbReference>
<dbReference type="SUPFAM" id="SSF52507">
    <property type="entry name" value="Homo-oligomeric flavin-containing Cys decarboxylases, HFCD"/>
    <property type="match status" value="1"/>
</dbReference>